<dbReference type="EMBL" id="BMAV01022317">
    <property type="protein sequence ID" value="GFY77102.1"/>
    <property type="molecule type" value="Genomic_DNA"/>
</dbReference>
<gene>
    <name evidence="1" type="ORF">TNIN_106941</name>
</gene>
<name>A0A8X6YVA3_9ARAC</name>
<reference evidence="1" key="1">
    <citation type="submission" date="2020-08" db="EMBL/GenBank/DDBJ databases">
        <title>Multicomponent nature underlies the extraordinary mechanical properties of spider dragline silk.</title>
        <authorList>
            <person name="Kono N."/>
            <person name="Nakamura H."/>
            <person name="Mori M."/>
            <person name="Yoshida Y."/>
            <person name="Ohtoshi R."/>
            <person name="Malay A.D."/>
            <person name="Moran D.A.P."/>
            <person name="Tomita M."/>
            <person name="Numata K."/>
            <person name="Arakawa K."/>
        </authorList>
    </citation>
    <scope>NUCLEOTIDE SEQUENCE</scope>
</reference>
<proteinExistence type="predicted"/>
<protein>
    <submittedName>
        <fullName evidence="1">Uncharacterized protein</fullName>
    </submittedName>
</protein>
<organism evidence="1 2">
    <name type="scientific">Trichonephila inaurata madagascariensis</name>
    <dbReference type="NCBI Taxonomy" id="2747483"/>
    <lineage>
        <taxon>Eukaryota</taxon>
        <taxon>Metazoa</taxon>
        <taxon>Ecdysozoa</taxon>
        <taxon>Arthropoda</taxon>
        <taxon>Chelicerata</taxon>
        <taxon>Arachnida</taxon>
        <taxon>Araneae</taxon>
        <taxon>Araneomorphae</taxon>
        <taxon>Entelegynae</taxon>
        <taxon>Araneoidea</taxon>
        <taxon>Nephilidae</taxon>
        <taxon>Trichonephila</taxon>
        <taxon>Trichonephila inaurata</taxon>
    </lineage>
</organism>
<keyword evidence="2" id="KW-1185">Reference proteome</keyword>
<comment type="caution">
    <text evidence="1">The sequence shown here is derived from an EMBL/GenBank/DDBJ whole genome shotgun (WGS) entry which is preliminary data.</text>
</comment>
<accession>A0A8X6YVA3</accession>
<evidence type="ECO:0000313" key="1">
    <source>
        <dbReference type="EMBL" id="GFY77102.1"/>
    </source>
</evidence>
<dbReference type="Proteomes" id="UP000886998">
    <property type="component" value="Unassembled WGS sequence"/>
</dbReference>
<dbReference type="AlphaFoldDB" id="A0A8X6YVA3"/>
<evidence type="ECO:0000313" key="2">
    <source>
        <dbReference type="Proteomes" id="UP000886998"/>
    </source>
</evidence>
<sequence>MWSTDVRFLLHVKNCFEIVAGRESAPENKVNRRELKDFNACQGGNVTIEVLLHHLVHLIDNPENMGQAQNYIGIRLCLHLLGLLCQVMSSNVILFEVLDETDTIHLRTEMT</sequence>